<gene>
    <name evidence="2" type="ORF">LTRI10_LOCUS20863</name>
</gene>
<organism evidence="2 3">
    <name type="scientific">Linum trigynum</name>
    <dbReference type="NCBI Taxonomy" id="586398"/>
    <lineage>
        <taxon>Eukaryota</taxon>
        <taxon>Viridiplantae</taxon>
        <taxon>Streptophyta</taxon>
        <taxon>Embryophyta</taxon>
        <taxon>Tracheophyta</taxon>
        <taxon>Spermatophyta</taxon>
        <taxon>Magnoliopsida</taxon>
        <taxon>eudicotyledons</taxon>
        <taxon>Gunneridae</taxon>
        <taxon>Pentapetalae</taxon>
        <taxon>rosids</taxon>
        <taxon>fabids</taxon>
        <taxon>Malpighiales</taxon>
        <taxon>Linaceae</taxon>
        <taxon>Linum</taxon>
    </lineage>
</organism>
<dbReference type="InterPro" id="IPR007541">
    <property type="entry name" value="Uncharacterised_BSP"/>
</dbReference>
<dbReference type="Pfam" id="PF04450">
    <property type="entry name" value="BSP"/>
    <property type="match status" value="1"/>
</dbReference>
<feature type="chain" id="PRO_5043965532" evidence="1">
    <location>
        <begin position="24"/>
        <end position="248"/>
    </location>
</feature>
<sequence length="248" mass="27239">MSPYAFLVAVALVGAQLAATARSKESSVLYTVTNAANNTAGGSRFETDIGAKVARLTMYAATRSTWSVFNQTDESGSEERKKISAISLFIEDMTAGGENQTAGGDPGILVGYAKGTSIHLNAHFIGNYSGNLRRQFNGVIYEKVASIWQWDARGEAPAGLITGIAHYVRLQARYGTPEKVKPGEGERWDQGNGVTARFLSYCNQLRSGFVADMNRKLKHGYTDGYFLDLLKMPVDHVWSNYKAKYHYK</sequence>
<protein>
    <submittedName>
        <fullName evidence="2">Uncharacterized protein</fullName>
    </submittedName>
</protein>
<accession>A0AAV2E0M9</accession>
<dbReference type="PANTHER" id="PTHR33321">
    <property type="match status" value="1"/>
</dbReference>
<evidence type="ECO:0000313" key="3">
    <source>
        <dbReference type="Proteomes" id="UP001497516"/>
    </source>
</evidence>
<dbReference type="PANTHER" id="PTHR33321:SF12">
    <property type="entry name" value="PLANT BASIC SECRETORY PROTEIN (BSP) FAMILY PROTEIN"/>
    <property type="match status" value="1"/>
</dbReference>
<feature type="signal peptide" evidence="1">
    <location>
        <begin position="1"/>
        <end position="23"/>
    </location>
</feature>
<dbReference type="Proteomes" id="UP001497516">
    <property type="component" value="Chromosome 3"/>
</dbReference>
<evidence type="ECO:0000313" key="2">
    <source>
        <dbReference type="EMBL" id="CAL1379337.1"/>
    </source>
</evidence>
<dbReference type="AlphaFoldDB" id="A0AAV2E0M9"/>
<dbReference type="EMBL" id="OZ034816">
    <property type="protein sequence ID" value="CAL1379337.1"/>
    <property type="molecule type" value="Genomic_DNA"/>
</dbReference>
<keyword evidence="1" id="KW-0732">Signal</keyword>
<proteinExistence type="predicted"/>
<keyword evidence="3" id="KW-1185">Reference proteome</keyword>
<evidence type="ECO:0000256" key="1">
    <source>
        <dbReference type="SAM" id="SignalP"/>
    </source>
</evidence>
<name>A0AAV2E0M9_9ROSI</name>
<reference evidence="2 3" key="1">
    <citation type="submission" date="2024-04" db="EMBL/GenBank/DDBJ databases">
        <authorList>
            <person name="Fracassetti M."/>
        </authorList>
    </citation>
    <scope>NUCLEOTIDE SEQUENCE [LARGE SCALE GENOMIC DNA]</scope>
</reference>